<sequence length="377" mass="39672">MNTSLAVRYTMMGGSADDAPYVIYLLVCGAVLVAMAVIGGRAGAETRWGVGAIGSVLIVWHSYILLAGAWSAIFGGWVVVLGPPVLIAAMGVVMVTGDREESAVPPGTAPPVPPGHGYPVPPSPPGQGYPPAPPITAAHGYPSVPPGQGYPPAPPPAAKPKRTRTLIAVGVALAVLVGGTGYVIVRTSQGPEEPEQLTADEIRYDKRPTYLEIGEGPVRVDLYTDVLCADSCPGLRDMLKTAETAWLPRGEISLRIHFTTRVGRQPSGASFGAVCAFEEAGDALEFTEYLRRLLDWQVDNRSAYVMAEGAVAIAADLGVTGEMRECAMEARHKDWIRESAKDAESDGRTETVIVVDGRTSDPDEAVDDVEAAVAEAA</sequence>
<dbReference type="Proteomes" id="UP001595823">
    <property type="component" value="Unassembled WGS sequence"/>
</dbReference>
<name>A0ABV8TW86_9ACTN</name>
<feature type="transmembrane region" description="Helical" evidence="2">
    <location>
        <begin position="50"/>
        <end position="70"/>
    </location>
</feature>
<keyword evidence="4" id="KW-1185">Reference proteome</keyword>
<keyword evidence="2" id="KW-0472">Membrane</keyword>
<gene>
    <name evidence="3" type="ORF">ACFPET_05985</name>
</gene>
<feature type="transmembrane region" description="Helical" evidence="2">
    <location>
        <begin position="166"/>
        <end position="185"/>
    </location>
</feature>
<accession>A0ABV8TW86</accession>
<dbReference type="Gene3D" id="3.40.30.10">
    <property type="entry name" value="Glutaredoxin"/>
    <property type="match status" value="1"/>
</dbReference>
<evidence type="ECO:0000313" key="3">
    <source>
        <dbReference type="EMBL" id="MFC4334742.1"/>
    </source>
</evidence>
<reference evidence="4" key="1">
    <citation type="journal article" date="2019" name="Int. J. Syst. Evol. Microbiol.">
        <title>The Global Catalogue of Microorganisms (GCM) 10K type strain sequencing project: providing services to taxonomists for standard genome sequencing and annotation.</title>
        <authorList>
            <consortium name="The Broad Institute Genomics Platform"/>
            <consortium name="The Broad Institute Genome Sequencing Center for Infectious Disease"/>
            <person name="Wu L."/>
            <person name="Ma J."/>
        </authorList>
    </citation>
    <scope>NUCLEOTIDE SEQUENCE [LARGE SCALE GENOMIC DNA]</scope>
    <source>
        <strain evidence="4">IBRC-M 10908</strain>
    </source>
</reference>
<feature type="compositionally biased region" description="Pro residues" evidence="1">
    <location>
        <begin position="143"/>
        <end position="158"/>
    </location>
</feature>
<evidence type="ECO:0000256" key="1">
    <source>
        <dbReference type="SAM" id="MobiDB-lite"/>
    </source>
</evidence>
<protein>
    <recommendedName>
        <fullName evidence="5">Thioredoxin-like fold domain-containing protein</fullName>
    </recommendedName>
</protein>
<feature type="transmembrane region" description="Helical" evidence="2">
    <location>
        <begin position="76"/>
        <end position="95"/>
    </location>
</feature>
<feature type="transmembrane region" description="Helical" evidence="2">
    <location>
        <begin position="20"/>
        <end position="38"/>
    </location>
</feature>
<comment type="caution">
    <text evidence="3">The sequence shown here is derived from an EMBL/GenBank/DDBJ whole genome shotgun (WGS) entry which is preliminary data.</text>
</comment>
<dbReference type="EMBL" id="JBHSDK010000009">
    <property type="protein sequence ID" value="MFC4334742.1"/>
    <property type="molecule type" value="Genomic_DNA"/>
</dbReference>
<feature type="compositionally biased region" description="Pro residues" evidence="1">
    <location>
        <begin position="107"/>
        <end position="134"/>
    </location>
</feature>
<proteinExistence type="predicted"/>
<dbReference type="RefSeq" id="WP_380618738.1">
    <property type="nucleotide sequence ID" value="NZ_JBHSDK010000009.1"/>
</dbReference>
<keyword evidence="2" id="KW-1133">Transmembrane helix</keyword>
<evidence type="ECO:0000256" key="2">
    <source>
        <dbReference type="SAM" id="Phobius"/>
    </source>
</evidence>
<feature type="region of interest" description="Disordered" evidence="1">
    <location>
        <begin position="100"/>
        <end position="159"/>
    </location>
</feature>
<evidence type="ECO:0008006" key="5">
    <source>
        <dbReference type="Google" id="ProtNLM"/>
    </source>
</evidence>
<evidence type="ECO:0000313" key="4">
    <source>
        <dbReference type="Proteomes" id="UP001595823"/>
    </source>
</evidence>
<organism evidence="3 4">
    <name type="scientific">Salininema proteolyticum</name>
    <dbReference type="NCBI Taxonomy" id="1607685"/>
    <lineage>
        <taxon>Bacteria</taxon>
        <taxon>Bacillati</taxon>
        <taxon>Actinomycetota</taxon>
        <taxon>Actinomycetes</taxon>
        <taxon>Glycomycetales</taxon>
        <taxon>Glycomycetaceae</taxon>
        <taxon>Salininema</taxon>
    </lineage>
</organism>
<keyword evidence="2" id="KW-0812">Transmembrane</keyword>